<evidence type="ECO:0000313" key="2">
    <source>
        <dbReference type="EMBL" id="EIT69388.1"/>
    </source>
</evidence>
<gene>
    <name evidence="2" type="ORF">WQQ_29700</name>
</gene>
<reference evidence="2 3" key="1">
    <citation type="journal article" date="2012" name="J. Bacteriol.">
        <title>Genome Sequence of n-Alkane-Degrading Hydrocarboniphaga effusa Strain AP103T (ATCC BAA-332T).</title>
        <authorList>
            <person name="Chang H.K."/>
            <person name="Zylstra G.J."/>
            <person name="Chae J.C."/>
        </authorList>
    </citation>
    <scope>NUCLEOTIDE SEQUENCE [LARGE SCALE GENOMIC DNA]</scope>
    <source>
        <strain evidence="2 3">AP103</strain>
    </source>
</reference>
<name>I8T6M5_9GAMM</name>
<organism evidence="2 3">
    <name type="scientific">Hydrocarboniphaga effusa AP103</name>
    <dbReference type="NCBI Taxonomy" id="1172194"/>
    <lineage>
        <taxon>Bacteria</taxon>
        <taxon>Pseudomonadati</taxon>
        <taxon>Pseudomonadota</taxon>
        <taxon>Gammaproteobacteria</taxon>
        <taxon>Nevskiales</taxon>
        <taxon>Nevskiaceae</taxon>
        <taxon>Hydrocarboniphaga</taxon>
    </lineage>
</organism>
<comment type="caution">
    <text evidence="2">The sequence shown here is derived from an EMBL/GenBank/DDBJ whole genome shotgun (WGS) entry which is preliminary data.</text>
</comment>
<accession>I8T6M5</accession>
<dbReference type="STRING" id="1172194.WQQ_29700"/>
<feature type="region of interest" description="Disordered" evidence="1">
    <location>
        <begin position="1"/>
        <end position="22"/>
    </location>
</feature>
<dbReference type="Proteomes" id="UP000003704">
    <property type="component" value="Unassembled WGS sequence"/>
</dbReference>
<evidence type="ECO:0000313" key="3">
    <source>
        <dbReference type="Proteomes" id="UP000003704"/>
    </source>
</evidence>
<keyword evidence="3" id="KW-1185">Reference proteome</keyword>
<dbReference type="AlphaFoldDB" id="I8T6M5"/>
<feature type="region of interest" description="Disordered" evidence="1">
    <location>
        <begin position="72"/>
        <end position="107"/>
    </location>
</feature>
<proteinExistence type="predicted"/>
<protein>
    <submittedName>
        <fullName evidence="2">Uncharacterized protein</fullName>
    </submittedName>
</protein>
<sequence>MHAGRRAQVRGGSGHGRIRRKGARFFFKPTAEPDTGCVNFRPNRPRLGSTFLMNRKKMRRRGPFQRLAQHIESSISRPGVRPRTEAQTFKPRAALAPPLAGSRRGNR</sequence>
<evidence type="ECO:0000256" key="1">
    <source>
        <dbReference type="SAM" id="MobiDB-lite"/>
    </source>
</evidence>
<dbReference type="EMBL" id="AKGD01000002">
    <property type="protein sequence ID" value="EIT69388.1"/>
    <property type="molecule type" value="Genomic_DNA"/>
</dbReference>